<keyword evidence="2 4" id="KW-0863">Zinc-finger</keyword>
<evidence type="ECO:0000256" key="2">
    <source>
        <dbReference type="ARBA" id="ARBA00022771"/>
    </source>
</evidence>
<organism evidence="6 7">
    <name type="scientific">Rhizoclosmatium globosum</name>
    <dbReference type="NCBI Taxonomy" id="329046"/>
    <lineage>
        <taxon>Eukaryota</taxon>
        <taxon>Fungi</taxon>
        <taxon>Fungi incertae sedis</taxon>
        <taxon>Chytridiomycota</taxon>
        <taxon>Chytridiomycota incertae sedis</taxon>
        <taxon>Chytridiomycetes</taxon>
        <taxon>Chytridiales</taxon>
        <taxon>Chytriomycetaceae</taxon>
        <taxon>Rhizoclosmatium</taxon>
    </lineage>
</organism>
<evidence type="ECO:0000313" key="6">
    <source>
        <dbReference type="EMBL" id="ORY32403.1"/>
    </source>
</evidence>
<keyword evidence="7" id="KW-1185">Reference proteome</keyword>
<evidence type="ECO:0000313" key="7">
    <source>
        <dbReference type="Proteomes" id="UP000193642"/>
    </source>
</evidence>
<reference evidence="6 7" key="1">
    <citation type="submission" date="2016-07" db="EMBL/GenBank/DDBJ databases">
        <title>Pervasive Adenine N6-methylation of Active Genes in Fungi.</title>
        <authorList>
            <consortium name="DOE Joint Genome Institute"/>
            <person name="Mondo S.J."/>
            <person name="Dannebaum R.O."/>
            <person name="Kuo R.C."/>
            <person name="Labutti K."/>
            <person name="Haridas S."/>
            <person name="Kuo A."/>
            <person name="Salamov A."/>
            <person name="Ahrendt S.R."/>
            <person name="Lipzen A."/>
            <person name="Sullivan W."/>
            <person name="Andreopoulos W.B."/>
            <person name="Clum A."/>
            <person name="Lindquist E."/>
            <person name="Daum C."/>
            <person name="Ramamoorthy G.K."/>
            <person name="Gryganskyi A."/>
            <person name="Culley D."/>
            <person name="Magnuson J.K."/>
            <person name="James T.Y."/>
            <person name="O'Malley M.A."/>
            <person name="Stajich J.E."/>
            <person name="Spatafora J.W."/>
            <person name="Visel A."/>
            <person name="Grigoriev I.V."/>
        </authorList>
    </citation>
    <scope>NUCLEOTIDE SEQUENCE [LARGE SCALE GENOMIC DNA]</scope>
    <source>
        <strain evidence="6 7">JEL800</strain>
    </source>
</reference>
<evidence type="ECO:0000259" key="5">
    <source>
        <dbReference type="PROSITE" id="PS50103"/>
    </source>
</evidence>
<dbReference type="InterPro" id="IPR036855">
    <property type="entry name" value="Znf_CCCH_sf"/>
</dbReference>
<dbReference type="AlphaFoldDB" id="A0A1Y2BC46"/>
<proteinExistence type="predicted"/>
<accession>A0A1Y2BC46</accession>
<dbReference type="PANTHER" id="PTHR36971">
    <property type="entry name" value="UNNAMED PRODUCT"/>
    <property type="match status" value="1"/>
</dbReference>
<dbReference type="GO" id="GO:0008270">
    <property type="term" value="F:zinc ion binding"/>
    <property type="evidence" value="ECO:0007669"/>
    <property type="project" value="UniProtKB-KW"/>
</dbReference>
<dbReference type="Proteomes" id="UP000193642">
    <property type="component" value="Unassembled WGS sequence"/>
</dbReference>
<dbReference type="OrthoDB" id="7459479at2759"/>
<dbReference type="SUPFAM" id="SSF90229">
    <property type="entry name" value="CCCH zinc finger"/>
    <property type="match status" value="1"/>
</dbReference>
<dbReference type="EMBL" id="MCGO01000071">
    <property type="protein sequence ID" value="ORY32403.1"/>
    <property type="molecule type" value="Genomic_DNA"/>
</dbReference>
<evidence type="ECO:0000256" key="3">
    <source>
        <dbReference type="ARBA" id="ARBA00022833"/>
    </source>
</evidence>
<keyword evidence="3 4" id="KW-0862">Zinc</keyword>
<gene>
    <name evidence="6" type="ORF">BCR33DRAFT_723442</name>
</gene>
<name>A0A1Y2BC46_9FUNG</name>
<sequence length="292" mass="32947">MQETAQTTLAPPVRWSSDIRHQSLCKYFINTGQCPNAPPCRFSHPPIADLPRLRADWVKLRIAQRRLKSHRPDDPTPPDLKYNHSGRAHVFAKWIANTFPHAKHVIDVAGGKGLVGLLVQRNSMLSPDGPTAIPKVTATLVDPRPRGMSNQMRRALDTTKELNEHIQEWFTDPPTYRVLELLRKEGTVVVGMHPDQATEAIVDVAFRFGLPWAVVPCCVFPGLHPERIIDGELVTSTEGLVEWLKRKRVGEVREGYLGFEGRNRVVYWEGPTGTKQESDVIPKNYLNCCLVE</sequence>
<comment type="caution">
    <text evidence="6">The sequence shown here is derived from an EMBL/GenBank/DDBJ whole genome shotgun (WGS) entry which is preliminary data.</text>
</comment>
<feature type="domain" description="C3H1-type" evidence="5">
    <location>
        <begin position="19"/>
        <end position="47"/>
    </location>
</feature>
<evidence type="ECO:0000256" key="4">
    <source>
        <dbReference type="PROSITE-ProRule" id="PRU00723"/>
    </source>
</evidence>
<dbReference type="PANTHER" id="PTHR36971:SF3">
    <property type="entry name" value="C3H1-TYPE DOMAIN-CONTAINING PROTEIN"/>
    <property type="match status" value="1"/>
</dbReference>
<feature type="zinc finger region" description="C3H1-type" evidence="4">
    <location>
        <begin position="19"/>
        <end position="47"/>
    </location>
</feature>
<protein>
    <recommendedName>
        <fullName evidence="5">C3H1-type domain-containing protein</fullName>
    </recommendedName>
</protein>
<dbReference type="Gene3D" id="4.10.1000.10">
    <property type="entry name" value="Zinc finger, CCCH-type"/>
    <property type="match status" value="1"/>
</dbReference>
<keyword evidence="1 4" id="KW-0479">Metal-binding</keyword>
<dbReference type="InterPro" id="IPR000571">
    <property type="entry name" value="Znf_CCCH"/>
</dbReference>
<evidence type="ECO:0000256" key="1">
    <source>
        <dbReference type="ARBA" id="ARBA00022723"/>
    </source>
</evidence>
<dbReference type="PROSITE" id="PS50103">
    <property type="entry name" value="ZF_C3H1"/>
    <property type="match status" value="1"/>
</dbReference>